<evidence type="ECO:0000313" key="2">
    <source>
        <dbReference type="EMBL" id="EAL73759.1"/>
    </source>
</evidence>
<dbReference type="AlphaFoldDB" id="Q55F50"/>
<evidence type="ECO:0008006" key="4">
    <source>
        <dbReference type="Google" id="ProtNLM"/>
    </source>
</evidence>
<dbReference type="InParanoid" id="Q55F50"/>
<name>Q55F50_DICDI</name>
<accession>Q55F50</accession>
<dbReference type="PANTHER" id="PTHR32134">
    <property type="entry name" value="FNIP REPEAT-CONTAINING PROTEIN"/>
    <property type="match status" value="1"/>
</dbReference>
<keyword evidence="3" id="KW-1185">Reference proteome</keyword>
<dbReference type="SUPFAM" id="SSF52058">
    <property type="entry name" value="L domain-like"/>
    <property type="match status" value="1"/>
</dbReference>
<dbReference type="GeneID" id="8616503"/>
<evidence type="ECO:0000313" key="3">
    <source>
        <dbReference type="Proteomes" id="UP000002195"/>
    </source>
</evidence>
<dbReference type="PANTHER" id="PTHR32134:SF169">
    <property type="entry name" value="FNIP REPEAT-CONTAINING PROTEIN-RELATED"/>
    <property type="match status" value="1"/>
</dbReference>
<dbReference type="PaxDb" id="44689-DDB0216605"/>
<dbReference type="SMR" id="Q55F50"/>
<reference evidence="2 3" key="1">
    <citation type="journal article" date="2005" name="Nature">
        <title>The genome of the social amoeba Dictyostelium discoideum.</title>
        <authorList>
            <consortium name="The Dictyostelium discoideum Sequencing Consortium"/>
            <person name="Eichinger L."/>
            <person name="Pachebat J.A."/>
            <person name="Glockner G."/>
            <person name="Rajandream M.A."/>
            <person name="Sucgang R."/>
            <person name="Berriman M."/>
            <person name="Song J."/>
            <person name="Olsen R."/>
            <person name="Szafranski K."/>
            <person name="Xu Q."/>
            <person name="Tunggal B."/>
            <person name="Kummerfeld S."/>
            <person name="Madera M."/>
            <person name="Konfortov B.A."/>
            <person name="Rivero F."/>
            <person name="Bankier A.T."/>
            <person name="Lehmann R."/>
            <person name="Hamlin N."/>
            <person name="Davies R."/>
            <person name="Gaudet P."/>
            <person name="Fey P."/>
            <person name="Pilcher K."/>
            <person name="Chen G."/>
            <person name="Saunders D."/>
            <person name="Sodergren E."/>
            <person name="Davis P."/>
            <person name="Kerhornou A."/>
            <person name="Nie X."/>
            <person name="Hall N."/>
            <person name="Anjard C."/>
            <person name="Hemphill L."/>
            <person name="Bason N."/>
            <person name="Farbrother P."/>
            <person name="Desany B."/>
            <person name="Just E."/>
            <person name="Morio T."/>
            <person name="Rost R."/>
            <person name="Churcher C."/>
            <person name="Cooper J."/>
            <person name="Haydock S."/>
            <person name="van Driessche N."/>
            <person name="Cronin A."/>
            <person name="Goodhead I."/>
            <person name="Muzny D."/>
            <person name="Mourier T."/>
            <person name="Pain A."/>
            <person name="Lu M."/>
            <person name="Harper D."/>
            <person name="Lindsay R."/>
            <person name="Hauser H."/>
            <person name="James K."/>
            <person name="Quiles M."/>
            <person name="Madan Babu M."/>
            <person name="Saito T."/>
            <person name="Buchrieser C."/>
            <person name="Wardroper A."/>
            <person name="Felder M."/>
            <person name="Thangavelu M."/>
            <person name="Johnson D."/>
            <person name="Knights A."/>
            <person name="Loulseged H."/>
            <person name="Mungall K."/>
            <person name="Oliver K."/>
            <person name="Price C."/>
            <person name="Quail M.A."/>
            <person name="Urushihara H."/>
            <person name="Hernandez J."/>
            <person name="Rabbinowitsch E."/>
            <person name="Steffen D."/>
            <person name="Sanders M."/>
            <person name="Ma J."/>
            <person name="Kohara Y."/>
            <person name="Sharp S."/>
            <person name="Simmonds M."/>
            <person name="Spiegler S."/>
            <person name="Tivey A."/>
            <person name="Sugano S."/>
            <person name="White B."/>
            <person name="Walker D."/>
            <person name="Woodward J."/>
            <person name="Winckler T."/>
            <person name="Tanaka Y."/>
            <person name="Shaulsky G."/>
            <person name="Schleicher M."/>
            <person name="Weinstock G."/>
            <person name="Rosenthal A."/>
            <person name="Cox E.C."/>
            <person name="Chisholm R.L."/>
            <person name="Gibbs R."/>
            <person name="Loomis W.F."/>
            <person name="Platzer M."/>
            <person name="Kay R.R."/>
            <person name="Williams J."/>
            <person name="Dear P.H."/>
            <person name="Noegel A.A."/>
            <person name="Barrell B."/>
            <person name="Kuspa A."/>
        </authorList>
    </citation>
    <scope>NUCLEOTIDE SEQUENCE [LARGE SCALE GENOMIC DNA]</scope>
    <source>
        <strain evidence="2 3">AX4</strain>
    </source>
</reference>
<proteinExistence type="predicted"/>
<comment type="caution">
    <text evidence="2">The sequence shown here is derived from an EMBL/GenBank/DDBJ whole genome shotgun (WGS) entry which is preliminary data.</text>
</comment>
<dbReference type="eggNOG" id="ENOG502SFQ3">
    <property type="taxonomic scope" value="Eukaryota"/>
</dbReference>
<dbReference type="HOGENOM" id="CLU_029080_1_0_1"/>
<dbReference type="InterPro" id="IPR051251">
    <property type="entry name" value="STK_FNIP-Repeat"/>
</dbReference>
<dbReference type="VEuPathDB" id="AmoebaDB:DDB_G0268612"/>
<dbReference type="Proteomes" id="UP000002195">
    <property type="component" value="Unassembled WGS sequence"/>
</dbReference>
<dbReference type="KEGG" id="ddi:DDB_G0268612"/>
<evidence type="ECO:0000256" key="1">
    <source>
        <dbReference type="ARBA" id="ARBA00022737"/>
    </source>
</evidence>
<sequence>MTRRKRTKNYLSGIRLECEDSEIVLTKDKYPIQSSVEDLQINCSNMKLGYHWIPDTLLSISFSKFDQELTRNIIGNTLKTIDFGDRFNQSLSDSNGIPWLPRTLESIRFGESFQQSINRDELPPSLTSLTLDENYKGIIVNGSIPNSIKDLNYQFHSNNSIKLIPNSTVRDENSKSIPGGTTSLEFDYNFNQTIKKGMIPHNVTSLEFSGSNGTYLDSTLINPFSGFKHLTSLGCSTIEDNLPDSILPNSLTTLILDCQYLQLTNNLLPRNLKVLELSYFSQSINVGNLPSSIEILKLPSFSQPIQKDVLPQSLTSLHLGIDFNLTIDRDALPPNLKSFYFSSSQLVFKKLPDLIWPSSFESLYIPNDS</sequence>
<dbReference type="InterPro" id="IPR008615">
    <property type="entry name" value="FNIP"/>
</dbReference>
<dbReference type="RefSeq" id="XP_647683.1">
    <property type="nucleotide sequence ID" value="XM_642591.1"/>
</dbReference>
<dbReference type="Gene3D" id="3.80.10.10">
    <property type="entry name" value="Ribonuclease Inhibitor"/>
    <property type="match status" value="1"/>
</dbReference>
<protein>
    <recommendedName>
        <fullName evidence="4">FNIP repeat-containing protein</fullName>
    </recommendedName>
</protein>
<keyword evidence="1" id="KW-0677">Repeat</keyword>
<dbReference type="Pfam" id="PF05725">
    <property type="entry name" value="FNIP"/>
    <property type="match status" value="5"/>
</dbReference>
<dbReference type="EMBL" id="AAFI02000003">
    <property type="protein sequence ID" value="EAL73759.1"/>
    <property type="molecule type" value="Genomic_DNA"/>
</dbReference>
<gene>
    <name evidence="2" type="ORF">DDB_G0268612</name>
</gene>
<organism evidence="2 3">
    <name type="scientific">Dictyostelium discoideum</name>
    <name type="common">Social amoeba</name>
    <dbReference type="NCBI Taxonomy" id="44689"/>
    <lineage>
        <taxon>Eukaryota</taxon>
        <taxon>Amoebozoa</taxon>
        <taxon>Evosea</taxon>
        <taxon>Eumycetozoa</taxon>
        <taxon>Dictyostelia</taxon>
        <taxon>Dictyosteliales</taxon>
        <taxon>Dictyosteliaceae</taxon>
        <taxon>Dictyostelium</taxon>
    </lineage>
</organism>
<dbReference type="FunCoup" id="Q55F50">
    <property type="interactions" value="141"/>
</dbReference>
<dbReference type="InterPro" id="IPR032675">
    <property type="entry name" value="LRR_dom_sf"/>
</dbReference>